<evidence type="ECO:0000256" key="5">
    <source>
        <dbReference type="ARBA" id="ARBA00023136"/>
    </source>
</evidence>
<dbReference type="GO" id="GO:0045259">
    <property type="term" value="C:proton-transporting ATP synthase complex"/>
    <property type="evidence" value="ECO:0007669"/>
    <property type="project" value="UniProtKB-KW"/>
</dbReference>
<dbReference type="CDD" id="cd12152">
    <property type="entry name" value="F1-ATPase_delta"/>
    <property type="match status" value="1"/>
</dbReference>
<proteinExistence type="inferred from homology"/>
<keyword evidence="7" id="KW-0066">ATP synthesis</keyword>
<dbReference type="InterPro" id="IPR001469">
    <property type="entry name" value="ATP_synth_F1_dsu/esu"/>
</dbReference>
<feature type="domain" description="ATP synthase F1 complex delta/epsilon subunit N-terminal" evidence="8">
    <location>
        <begin position="1"/>
        <end position="78"/>
    </location>
</feature>
<comment type="subcellular location">
    <subcellularLocation>
        <location evidence="1">Membrane</location>
        <topology evidence="1">Peripheral membrane protein</topology>
    </subcellularLocation>
</comment>
<dbReference type="InterPro" id="IPR020546">
    <property type="entry name" value="ATP_synth_F1_dsu/esu_N"/>
</dbReference>
<sequence length="78" mass="8447">MRIEIVSPEKQLYAGEVSMAQFPGTEGSFQVLNNHAPMIATIAAGIIHLRNESGKEETVEVNGGIVEVQKNKILVLAE</sequence>
<gene>
    <name evidence="9" type="primary">atpC_30</name>
    <name evidence="9" type="ORF">SDC9_86983</name>
</gene>
<dbReference type="Pfam" id="PF02823">
    <property type="entry name" value="ATP-synt_DE_N"/>
    <property type="match status" value="1"/>
</dbReference>
<keyword evidence="4" id="KW-0406">Ion transport</keyword>
<comment type="caution">
    <text evidence="9">The sequence shown here is derived from an EMBL/GenBank/DDBJ whole genome shotgun (WGS) entry which is preliminary data.</text>
</comment>
<name>A0A644ZNR7_9ZZZZ</name>
<evidence type="ECO:0000256" key="2">
    <source>
        <dbReference type="ARBA" id="ARBA00005712"/>
    </source>
</evidence>
<dbReference type="InterPro" id="IPR036771">
    <property type="entry name" value="ATPsynth_dsu/esu_N"/>
</dbReference>
<protein>
    <submittedName>
        <fullName evidence="9">ATP synthase epsilon chain</fullName>
    </submittedName>
</protein>
<evidence type="ECO:0000256" key="3">
    <source>
        <dbReference type="ARBA" id="ARBA00022448"/>
    </source>
</evidence>
<comment type="similarity">
    <text evidence="2">Belongs to the ATPase epsilon chain family.</text>
</comment>
<keyword evidence="5" id="KW-0472">Membrane</keyword>
<dbReference type="SUPFAM" id="SSF51344">
    <property type="entry name" value="Epsilon subunit of F1F0-ATP synthase N-terminal domain"/>
    <property type="match status" value="1"/>
</dbReference>
<evidence type="ECO:0000256" key="7">
    <source>
        <dbReference type="ARBA" id="ARBA00023310"/>
    </source>
</evidence>
<dbReference type="NCBIfam" id="TIGR01216">
    <property type="entry name" value="ATP_synt_epsi"/>
    <property type="match status" value="1"/>
</dbReference>
<organism evidence="9">
    <name type="scientific">bioreactor metagenome</name>
    <dbReference type="NCBI Taxonomy" id="1076179"/>
    <lineage>
        <taxon>unclassified sequences</taxon>
        <taxon>metagenomes</taxon>
        <taxon>ecological metagenomes</taxon>
    </lineage>
</organism>
<keyword evidence="6" id="KW-0139">CF(1)</keyword>
<accession>A0A644ZNR7</accession>
<evidence type="ECO:0000256" key="4">
    <source>
        <dbReference type="ARBA" id="ARBA00023065"/>
    </source>
</evidence>
<keyword evidence="3" id="KW-0813">Transport</keyword>
<dbReference type="GO" id="GO:0046933">
    <property type="term" value="F:proton-transporting ATP synthase activity, rotational mechanism"/>
    <property type="evidence" value="ECO:0007669"/>
    <property type="project" value="InterPro"/>
</dbReference>
<reference evidence="9" key="1">
    <citation type="submission" date="2019-08" db="EMBL/GenBank/DDBJ databases">
        <authorList>
            <person name="Kucharzyk K."/>
            <person name="Murdoch R.W."/>
            <person name="Higgins S."/>
            <person name="Loffler F."/>
        </authorList>
    </citation>
    <scope>NUCLEOTIDE SEQUENCE</scope>
</reference>
<dbReference type="AlphaFoldDB" id="A0A644ZNR7"/>
<dbReference type="PANTHER" id="PTHR13822">
    <property type="entry name" value="ATP SYNTHASE DELTA/EPSILON CHAIN"/>
    <property type="match status" value="1"/>
</dbReference>
<evidence type="ECO:0000313" key="9">
    <source>
        <dbReference type="EMBL" id="MPM40343.1"/>
    </source>
</evidence>
<dbReference type="PANTHER" id="PTHR13822:SF10">
    <property type="entry name" value="ATP SYNTHASE EPSILON CHAIN, CHLOROPLASTIC"/>
    <property type="match status" value="1"/>
</dbReference>
<evidence type="ECO:0000259" key="8">
    <source>
        <dbReference type="Pfam" id="PF02823"/>
    </source>
</evidence>
<dbReference type="EMBL" id="VSSQ01008964">
    <property type="protein sequence ID" value="MPM40343.1"/>
    <property type="molecule type" value="Genomic_DNA"/>
</dbReference>
<evidence type="ECO:0000256" key="6">
    <source>
        <dbReference type="ARBA" id="ARBA00023196"/>
    </source>
</evidence>
<evidence type="ECO:0000256" key="1">
    <source>
        <dbReference type="ARBA" id="ARBA00004170"/>
    </source>
</evidence>
<dbReference type="Gene3D" id="2.60.15.10">
    <property type="entry name" value="F0F1 ATP synthase delta/epsilon subunit, N-terminal"/>
    <property type="match status" value="1"/>
</dbReference>